<reference evidence="1 2" key="1">
    <citation type="journal article" date="2017" name="Gigascience">
        <title>Genome sequence of the small brown planthopper, Laodelphax striatellus.</title>
        <authorList>
            <person name="Zhu J."/>
            <person name="Jiang F."/>
            <person name="Wang X."/>
            <person name="Yang P."/>
            <person name="Bao Y."/>
            <person name="Zhao W."/>
            <person name="Wang W."/>
            <person name="Lu H."/>
            <person name="Wang Q."/>
            <person name="Cui N."/>
            <person name="Li J."/>
            <person name="Chen X."/>
            <person name="Luo L."/>
            <person name="Yu J."/>
            <person name="Kang L."/>
            <person name="Cui F."/>
        </authorList>
    </citation>
    <scope>NUCLEOTIDE SEQUENCE [LARGE SCALE GENOMIC DNA]</scope>
    <source>
        <strain evidence="1">Lst14</strain>
    </source>
</reference>
<protein>
    <recommendedName>
        <fullName evidence="3">Reverse transcriptase zinc-binding domain-containing protein</fullName>
    </recommendedName>
</protein>
<dbReference type="OrthoDB" id="6627504at2759"/>
<keyword evidence="2" id="KW-1185">Reference proteome</keyword>
<evidence type="ECO:0000313" key="1">
    <source>
        <dbReference type="EMBL" id="RZF38074.1"/>
    </source>
</evidence>
<organism evidence="1 2">
    <name type="scientific">Laodelphax striatellus</name>
    <name type="common">Small brown planthopper</name>
    <name type="synonym">Delphax striatella</name>
    <dbReference type="NCBI Taxonomy" id="195883"/>
    <lineage>
        <taxon>Eukaryota</taxon>
        <taxon>Metazoa</taxon>
        <taxon>Ecdysozoa</taxon>
        <taxon>Arthropoda</taxon>
        <taxon>Hexapoda</taxon>
        <taxon>Insecta</taxon>
        <taxon>Pterygota</taxon>
        <taxon>Neoptera</taxon>
        <taxon>Paraneoptera</taxon>
        <taxon>Hemiptera</taxon>
        <taxon>Auchenorrhyncha</taxon>
        <taxon>Fulgoroidea</taxon>
        <taxon>Delphacidae</taxon>
        <taxon>Criomorphinae</taxon>
        <taxon>Laodelphax</taxon>
    </lineage>
</organism>
<evidence type="ECO:0008006" key="3">
    <source>
        <dbReference type="Google" id="ProtNLM"/>
    </source>
</evidence>
<accession>A0A482WX30</accession>
<proteinExistence type="predicted"/>
<dbReference type="PANTHER" id="PTHR35450">
    <property type="entry name" value="REVERSE TRANSCRIPTASE DOMAIN-CONTAINING PROTEIN"/>
    <property type="match status" value="1"/>
</dbReference>
<dbReference type="EMBL" id="QKKF02022824">
    <property type="protein sequence ID" value="RZF38074.1"/>
    <property type="molecule type" value="Genomic_DNA"/>
</dbReference>
<dbReference type="InParanoid" id="A0A482WX30"/>
<name>A0A482WX30_LAOST</name>
<comment type="caution">
    <text evidence="1">The sequence shown here is derived from an EMBL/GenBank/DDBJ whole genome shotgun (WGS) entry which is preliminary data.</text>
</comment>
<dbReference type="Proteomes" id="UP000291343">
    <property type="component" value="Unassembled WGS sequence"/>
</dbReference>
<dbReference type="PANTHER" id="PTHR35450:SF2">
    <property type="entry name" value="REVERSE TRANSCRIPTASE DOMAIN-CONTAINING PROTEIN"/>
    <property type="match status" value="1"/>
</dbReference>
<gene>
    <name evidence="1" type="ORF">LSTR_LSTR006473</name>
</gene>
<evidence type="ECO:0000313" key="2">
    <source>
        <dbReference type="Proteomes" id="UP000291343"/>
    </source>
</evidence>
<sequence>MLSQEYVDCILSNLWLRHGSLFPETEGFAVAIQDRVIATKVYRKRILQEHGIDDRCRRCREAPETIEHIIAGCSSLARVEYLKRHNDVAKIIHQRIALKFGFLEEERPYYIYQPAPVLENDKAKIYWDRSIRTDLTIMANRPDVMMMDKKKKIAFLIDVAIPLNHNLRSTQAEKINKYVALAEELKALFHLDCVRIIPVSCLALELYQEPLKLV</sequence>
<dbReference type="AlphaFoldDB" id="A0A482WX30"/>